<feature type="transmembrane region" description="Helical" evidence="2">
    <location>
        <begin position="315"/>
        <end position="333"/>
    </location>
</feature>
<comment type="caution">
    <text evidence="3">The sequence shown here is derived from an EMBL/GenBank/DDBJ whole genome shotgun (WGS) entry which is preliminary data.</text>
</comment>
<keyword evidence="2" id="KW-1133">Transmembrane helix</keyword>
<dbReference type="Proteomes" id="UP001501020">
    <property type="component" value="Unassembled WGS sequence"/>
</dbReference>
<feature type="compositionally biased region" description="Low complexity" evidence="1">
    <location>
        <begin position="16"/>
        <end position="44"/>
    </location>
</feature>
<feature type="transmembrane region" description="Helical" evidence="2">
    <location>
        <begin position="246"/>
        <end position="265"/>
    </location>
</feature>
<organism evidence="3 4">
    <name type="scientific">Actinomadura napierensis</name>
    <dbReference type="NCBI Taxonomy" id="267854"/>
    <lineage>
        <taxon>Bacteria</taxon>
        <taxon>Bacillati</taxon>
        <taxon>Actinomycetota</taxon>
        <taxon>Actinomycetes</taxon>
        <taxon>Streptosporangiales</taxon>
        <taxon>Thermomonosporaceae</taxon>
        <taxon>Actinomadura</taxon>
    </lineage>
</organism>
<feature type="transmembrane region" description="Helical" evidence="2">
    <location>
        <begin position="363"/>
        <end position="385"/>
    </location>
</feature>
<keyword evidence="2" id="KW-0472">Membrane</keyword>
<feature type="transmembrane region" description="Helical" evidence="2">
    <location>
        <begin position="277"/>
        <end position="295"/>
    </location>
</feature>
<proteinExistence type="predicted"/>
<feature type="transmembrane region" description="Helical" evidence="2">
    <location>
        <begin position="454"/>
        <end position="479"/>
    </location>
</feature>
<dbReference type="RefSeq" id="WP_344274596.1">
    <property type="nucleotide sequence ID" value="NZ_BAAAMR010000063.1"/>
</dbReference>
<evidence type="ECO:0000313" key="3">
    <source>
        <dbReference type="EMBL" id="GAA2153733.1"/>
    </source>
</evidence>
<accession>A0ABN3A4H3</accession>
<name>A0ABN3A4H3_9ACTN</name>
<feature type="transmembrane region" description="Helical" evidence="2">
    <location>
        <begin position="201"/>
        <end position="226"/>
    </location>
</feature>
<evidence type="ECO:0000256" key="1">
    <source>
        <dbReference type="SAM" id="MobiDB-lite"/>
    </source>
</evidence>
<protein>
    <recommendedName>
        <fullName evidence="5">M50 family metallopeptidase</fullName>
    </recommendedName>
</protein>
<keyword evidence="4" id="KW-1185">Reference proteome</keyword>
<reference evidence="3 4" key="1">
    <citation type="journal article" date="2019" name="Int. J. Syst. Evol. Microbiol.">
        <title>The Global Catalogue of Microorganisms (GCM) 10K type strain sequencing project: providing services to taxonomists for standard genome sequencing and annotation.</title>
        <authorList>
            <consortium name="The Broad Institute Genomics Platform"/>
            <consortium name="The Broad Institute Genome Sequencing Center for Infectious Disease"/>
            <person name="Wu L."/>
            <person name="Ma J."/>
        </authorList>
    </citation>
    <scope>NUCLEOTIDE SEQUENCE [LARGE SCALE GENOMIC DNA]</scope>
    <source>
        <strain evidence="3 4">JCM 13850</strain>
    </source>
</reference>
<evidence type="ECO:0000313" key="4">
    <source>
        <dbReference type="Proteomes" id="UP001501020"/>
    </source>
</evidence>
<keyword evidence="2" id="KW-0812">Transmembrane</keyword>
<evidence type="ECO:0000256" key="2">
    <source>
        <dbReference type="SAM" id="Phobius"/>
    </source>
</evidence>
<evidence type="ECO:0008006" key="5">
    <source>
        <dbReference type="Google" id="ProtNLM"/>
    </source>
</evidence>
<feature type="transmembrane region" description="Helical" evidence="2">
    <location>
        <begin position="406"/>
        <end position="434"/>
    </location>
</feature>
<gene>
    <name evidence="3" type="ORF">GCM10009727_60330</name>
</gene>
<dbReference type="EMBL" id="BAAAMR010000063">
    <property type="protein sequence ID" value="GAA2153733.1"/>
    <property type="molecule type" value="Genomic_DNA"/>
</dbReference>
<sequence>MSGAHRKSTSQRGADADAGAPARPARPAAVAQPAAAAQPSAAAQPAAAAQSAGAGQAVGTAVPADAGRPVAPLTLPVLADGVELVGEFKNSGYREPPQLVCLPNRQLVRLPPLLFLVAKALHEHRGLARTADIETALDRVAEAVSREAGARLTGEQVVYLADRKLAPLGVTTYSDGTAPRVVKADPFLGLRFRIAVFPESATWFVAGLFAWLFRPFVLVPALIGVVSAEAWVVSTRSMSVALQHAILAPVSILLIMGLGVASCAFHEIGHAAACRYGGVRPGVMGCGIYLVWPAFYTDITESYRLGRAGRLRADLAGVYFNGIFVIALTLAYLQTGFEPLLVAVLYVNLEILQQLLPTLRFDGYYIMSDLVGVPDLFKYIGPILRRALLRRRADDRLNDLKRWPQVFVTMWVLIIVPVMLFQLALISTQVPALIRMDWRKIQGLAADAAHGAGALQLIASGLQIVLLVLPLLGLALILLRTLRGAVRMAVRYVNGPTAEPVPNA</sequence>
<feature type="region of interest" description="Disordered" evidence="1">
    <location>
        <begin position="1"/>
        <end position="44"/>
    </location>
</feature>